<gene>
    <name evidence="3" type="ordered locus">Mrad2831_0619</name>
</gene>
<evidence type="ECO:0000313" key="4">
    <source>
        <dbReference type="Proteomes" id="UP000006589"/>
    </source>
</evidence>
<dbReference type="Gene3D" id="3.40.50.1820">
    <property type="entry name" value="alpha/beta hydrolase"/>
    <property type="match status" value="1"/>
</dbReference>
<evidence type="ECO:0000259" key="2">
    <source>
        <dbReference type="Pfam" id="PF00561"/>
    </source>
</evidence>
<dbReference type="InterPro" id="IPR000639">
    <property type="entry name" value="Epox_hydrolase-like"/>
</dbReference>
<evidence type="ECO:0000256" key="1">
    <source>
        <dbReference type="ARBA" id="ARBA00022801"/>
    </source>
</evidence>
<organism evidence="3 4">
    <name type="scientific">Methylobacterium radiotolerans (strain ATCC 27329 / DSM 1819 / JCM 2831 / NBRC 15690 / NCIMB 10815 / 0-1)</name>
    <dbReference type="NCBI Taxonomy" id="426355"/>
    <lineage>
        <taxon>Bacteria</taxon>
        <taxon>Pseudomonadati</taxon>
        <taxon>Pseudomonadota</taxon>
        <taxon>Alphaproteobacteria</taxon>
        <taxon>Hyphomicrobiales</taxon>
        <taxon>Methylobacteriaceae</taxon>
        <taxon>Methylobacterium</taxon>
    </lineage>
</organism>
<dbReference type="PRINTS" id="PR00412">
    <property type="entry name" value="EPOXHYDRLASE"/>
</dbReference>
<dbReference type="ESTHER" id="metrj-b1lwc8">
    <property type="family name" value="Epoxide_hydrolase"/>
</dbReference>
<dbReference type="EMBL" id="CP001001">
    <property type="protein sequence ID" value="ACB22630.1"/>
    <property type="molecule type" value="Genomic_DNA"/>
</dbReference>
<name>B1LWC8_METRJ</name>
<dbReference type="GO" id="GO:0016787">
    <property type="term" value="F:hydrolase activity"/>
    <property type="evidence" value="ECO:0007669"/>
    <property type="project" value="UniProtKB-KW"/>
</dbReference>
<dbReference type="InterPro" id="IPR000073">
    <property type="entry name" value="AB_hydrolase_1"/>
</dbReference>
<dbReference type="STRING" id="426355.Mrad2831_0619"/>
<dbReference type="AlphaFoldDB" id="B1LWC8"/>
<dbReference type="Proteomes" id="UP000006589">
    <property type="component" value="Chromosome"/>
</dbReference>
<dbReference type="PANTHER" id="PTHR43329">
    <property type="entry name" value="EPOXIDE HYDROLASE"/>
    <property type="match status" value="1"/>
</dbReference>
<evidence type="ECO:0000313" key="3">
    <source>
        <dbReference type="EMBL" id="ACB22630.1"/>
    </source>
</evidence>
<sequence length="291" mass="32279">MTERARMTVAGVKFRRIALPEVALHVAEAGPETGPPIILLHGFPESWYGWRHQIGPLAETGLRIIAPDQRGYGLSDKPAGIAAYHLDRLAGDVLALADACGAPAVRLVGHDWGGLVAWWVASRHPERIDRLAILNAPHPAVVGAYMRHHPGQWLRSTYVGLFQLPRLPERLLTADRCRALRRALTSSSRPGAFAEADLDHYVAAWLQPGAMTGMLNWYRALVQLPRARPPRVRVPVLILWGRRDTALQPGLAEASLAYCDASQLRWYERASHWLAHEEPEAVNADLAAFLR</sequence>
<proteinExistence type="predicted"/>
<dbReference type="PRINTS" id="PR00111">
    <property type="entry name" value="ABHYDROLASE"/>
</dbReference>
<dbReference type="SUPFAM" id="SSF53474">
    <property type="entry name" value="alpha/beta-Hydrolases"/>
    <property type="match status" value="1"/>
</dbReference>
<protein>
    <submittedName>
        <fullName evidence="3">Alpha/beta hydrolase fold</fullName>
    </submittedName>
</protein>
<dbReference type="Pfam" id="PF00561">
    <property type="entry name" value="Abhydrolase_1"/>
    <property type="match status" value="1"/>
</dbReference>
<dbReference type="HOGENOM" id="CLU_020336_7_3_5"/>
<dbReference type="eggNOG" id="COG2267">
    <property type="taxonomic scope" value="Bacteria"/>
</dbReference>
<dbReference type="KEGG" id="mrd:Mrad2831_0619"/>
<keyword evidence="1 3" id="KW-0378">Hydrolase</keyword>
<feature type="domain" description="AB hydrolase-1" evidence="2">
    <location>
        <begin position="35"/>
        <end position="279"/>
    </location>
</feature>
<reference evidence="3 4" key="1">
    <citation type="submission" date="2008-03" db="EMBL/GenBank/DDBJ databases">
        <title>Complete sequence of chromosome of Methylobacterium radiotolerans JCM 2831.</title>
        <authorList>
            <consortium name="US DOE Joint Genome Institute"/>
            <person name="Copeland A."/>
            <person name="Lucas S."/>
            <person name="Lapidus A."/>
            <person name="Glavina del Rio T."/>
            <person name="Dalin E."/>
            <person name="Tice H."/>
            <person name="Bruce D."/>
            <person name="Goodwin L."/>
            <person name="Pitluck S."/>
            <person name="Kiss H."/>
            <person name="Brettin T."/>
            <person name="Detter J.C."/>
            <person name="Han C."/>
            <person name="Kuske C.R."/>
            <person name="Schmutz J."/>
            <person name="Larimer F."/>
            <person name="Land M."/>
            <person name="Hauser L."/>
            <person name="Kyrpides N."/>
            <person name="Mikhailova N."/>
            <person name="Marx C.J."/>
            <person name="Richardson P."/>
        </authorList>
    </citation>
    <scope>NUCLEOTIDE SEQUENCE [LARGE SCALE GENOMIC DNA]</scope>
    <source>
        <strain evidence="4">ATCC 27329 / DSM 1819 / JCM 2831 / NBRC 15690 / NCIMB 10815 / 0-1</strain>
    </source>
</reference>
<dbReference type="InterPro" id="IPR029058">
    <property type="entry name" value="AB_hydrolase_fold"/>
</dbReference>
<accession>B1LWC8</accession>